<evidence type="ECO:0000259" key="7">
    <source>
        <dbReference type="Pfam" id="PF07980"/>
    </source>
</evidence>
<dbReference type="EMBL" id="QKZK01000001">
    <property type="protein sequence ID" value="PZX20740.1"/>
    <property type="molecule type" value="Genomic_DNA"/>
</dbReference>
<keyword evidence="5" id="KW-0998">Cell outer membrane</keyword>
<comment type="subcellular location">
    <subcellularLocation>
        <location evidence="1">Cell outer membrane</location>
    </subcellularLocation>
</comment>
<sequence>MKKSIIQYFGAALLSVSLFSSCVNDLDVLPIDPSMDTSDKVYDSQEALYQGLTKIYAGFAVSGQKGPSGNGDLGGFDEGHSQYWRGYFVCQELPTDECVNGWGDGTLPTVSQMTWTSSQEHIRQFYYRALYQVSLVNEFIRQAKSNASAEWTAVPQYVAEARFLRALAYWHALDLFGNGIPFVTENDAIGSTLPNPAGKDERGPELFNYIESELLAIVGDTDDDTYVLLDPRKGMVGQADKAAAWMLLAKLYLNHGVYLAKVDNAYYTKARNYLNKVINEGGYRLIDATDAVDGDVYNVYEYLFLADNYRCNSEIIYSINCDGLNSQTYGATTYIINAAVGGEMNKADYGCGSWGGNRTTKALVNKFDNGDIRALWFTNGQSLEITKQDQFTHGYAVVKFKNMTRDGKPGGNATSEFADVDVPVFRLADAYLMAAEVDLRLEGTVSSANLNNLKKITDRAGVTFPTTVDLNYILDERARELYWECHRRTDLIRFGKFTSRDYVWPLKGGDLNGKAVDKKYNLMPIPSTDVMANTNLKQNTDY</sequence>
<name>A0A2W7NLH9_9BACT</name>
<feature type="signal peptide" evidence="6">
    <location>
        <begin position="1"/>
        <end position="25"/>
    </location>
</feature>
<dbReference type="Gene3D" id="1.10.3780.10">
    <property type="entry name" value="SusD-like"/>
    <property type="match status" value="1"/>
</dbReference>
<organism evidence="8 9">
    <name type="scientific">Breznakibacter xylanolyticus</name>
    <dbReference type="NCBI Taxonomy" id="990"/>
    <lineage>
        <taxon>Bacteria</taxon>
        <taxon>Pseudomonadati</taxon>
        <taxon>Bacteroidota</taxon>
        <taxon>Bacteroidia</taxon>
        <taxon>Marinilabiliales</taxon>
        <taxon>Marinilabiliaceae</taxon>
        <taxon>Breznakibacter</taxon>
    </lineage>
</organism>
<dbReference type="Gene3D" id="1.25.40.10">
    <property type="entry name" value="Tetratricopeptide repeat domain"/>
    <property type="match status" value="1"/>
</dbReference>
<comment type="similarity">
    <text evidence="2">Belongs to the SusD family.</text>
</comment>
<feature type="chain" id="PRO_5015963281" evidence="6">
    <location>
        <begin position="26"/>
        <end position="542"/>
    </location>
</feature>
<dbReference type="RefSeq" id="WP_111443892.1">
    <property type="nucleotide sequence ID" value="NZ_QKZK01000001.1"/>
</dbReference>
<accession>A0A2W7NLH9</accession>
<dbReference type="GO" id="GO:0009279">
    <property type="term" value="C:cell outer membrane"/>
    <property type="evidence" value="ECO:0007669"/>
    <property type="project" value="UniProtKB-SubCell"/>
</dbReference>
<dbReference type="Proteomes" id="UP000249239">
    <property type="component" value="Unassembled WGS sequence"/>
</dbReference>
<evidence type="ECO:0000313" key="8">
    <source>
        <dbReference type="EMBL" id="PZX20740.1"/>
    </source>
</evidence>
<dbReference type="AlphaFoldDB" id="A0A2W7NLH9"/>
<dbReference type="InterPro" id="IPR011990">
    <property type="entry name" value="TPR-like_helical_dom_sf"/>
</dbReference>
<evidence type="ECO:0000256" key="3">
    <source>
        <dbReference type="ARBA" id="ARBA00022729"/>
    </source>
</evidence>
<reference evidence="8 9" key="1">
    <citation type="submission" date="2018-06" db="EMBL/GenBank/DDBJ databases">
        <title>Genomic Encyclopedia of Archaeal and Bacterial Type Strains, Phase II (KMG-II): from individual species to whole genera.</title>
        <authorList>
            <person name="Goeker M."/>
        </authorList>
    </citation>
    <scope>NUCLEOTIDE SEQUENCE [LARGE SCALE GENOMIC DNA]</scope>
    <source>
        <strain evidence="8 9">DSM 6779</strain>
    </source>
</reference>
<comment type="caution">
    <text evidence="8">The sequence shown here is derived from an EMBL/GenBank/DDBJ whole genome shotgun (WGS) entry which is preliminary data.</text>
</comment>
<proteinExistence type="inferred from homology"/>
<gene>
    <name evidence="8" type="ORF">LX69_00165</name>
</gene>
<keyword evidence="3 6" id="KW-0732">Signal</keyword>
<protein>
    <submittedName>
        <fullName evidence="8">SusD-like starch-binding protein associating with outer membrane</fullName>
    </submittedName>
</protein>
<dbReference type="SUPFAM" id="SSF48452">
    <property type="entry name" value="TPR-like"/>
    <property type="match status" value="1"/>
</dbReference>
<dbReference type="OrthoDB" id="9783641at2"/>
<evidence type="ECO:0000256" key="2">
    <source>
        <dbReference type="ARBA" id="ARBA00006275"/>
    </source>
</evidence>
<evidence type="ECO:0000313" key="9">
    <source>
        <dbReference type="Proteomes" id="UP000249239"/>
    </source>
</evidence>
<dbReference type="Pfam" id="PF07980">
    <property type="entry name" value="SusD_RagB"/>
    <property type="match status" value="1"/>
</dbReference>
<dbReference type="InterPro" id="IPR012944">
    <property type="entry name" value="SusD_RagB_dom"/>
</dbReference>
<evidence type="ECO:0000256" key="6">
    <source>
        <dbReference type="SAM" id="SignalP"/>
    </source>
</evidence>
<evidence type="ECO:0000256" key="4">
    <source>
        <dbReference type="ARBA" id="ARBA00023136"/>
    </source>
</evidence>
<dbReference type="PROSITE" id="PS51257">
    <property type="entry name" value="PROKAR_LIPOPROTEIN"/>
    <property type="match status" value="1"/>
</dbReference>
<dbReference type="Gene3D" id="1.25.40.390">
    <property type="match status" value="1"/>
</dbReference>
<keyword evidence="9" id="KW-1185">Reference proteome</keyword>
<keyword evidence="4" id="KW-0472">Membrane</keyword>
<feature type="domain" description="RagB/SusD" evidence="7">
    <location>
        <begin position="388"/>
        <end position="542"/>
    </location>
</feature>
<evidence type="ECO:0000256" key="5">
    <source>
        <dbReference type="ARBA" id="ARBA00023237"/>
    </source>
</evidence>
<evidence type="ECO:0000256" key="1">
    <source>
        <dbReference type="ARBA" id="ARBA00004442"/>
    </source>
</evidence>